<proteinExistence type="predicted"/>
<dbReference type="Gene3D" id="3.40.50.720">
    <property type="entry name" value="NAD(P)-binding Rossmann-like Domain"/>
    <property type="match status" value="1"/>
</dbReference>
<reference evidence="3" key="1">
    <citation type="submission" date="2021-01" db="EMBL/GenBank/DDBJ databases">
        <authorList>
            <person name="Corre E."/>
            <person name="Pelletier E."/>
            <person name="Niang G."/>
            <person name="Scheremetjew M."/>
            <person name="Finn R."/>
            <person name="Kale V."/>
            <person name="Holt S."/>
            <person name="Cochrane G."/>
            <person name="Meng A."/>
            <person name="Brown T."/>
            <person name="Cohen L."/>
        </authorList>
    </citation>
    <scope>NUCLEOTIDE SEQUENCE</scope>
    <source>
        <strain evidence="3">B650</strain>
    </source>
</reference>
<evidence type="ECO:0000256" key="1">
    <source>
        <dbReference type="ARBA" id="ARBA00023002"/>
    </source>
</evidence>
<keyword evidence="1" id="KW-0560">Oxidoreductase</keyword>
<sequence>MGHFALTSLMFPLLNKGARVVNVSSAAHMIVANGLDMDNLNAEKEYKPWDAYGRSKMENILFTKELQRRVDEAGVDVTAVSLHPGAVRTDLARYIIGEDKFVSMNSNEKPKIDAAALVALPVGVYFTKAVDRGASSQIWLSSFQGDSVGGKFFQNMKEVKLGPAACDMVKAKQLWEISEKLSGVEFKI</sequence>
<organism evidence="3">
    <name type="scientific">Leptocylindrus danicus</name>
    <dbReference type="NCBI Taxonomy" id="163516"/>
    <lineage>
        <taxon>Eukaryota</taxon>
        <taxon>Sar</taxon>
        <taxon>Stramenopiles</taxon>
        <taxon>Ochrophyta</taxon>
        <taxon>Bacillariophyta</taxon>
        <taxon>Coscinodiscophyceae</taxon>
        <taxon>Chaetocerotophycidae</taxon>
        <taxon>Leptocylindrales</taxon>
        <taxon>Leptocylindraceae</taxon>
        <taxon>Leptocylindrus</taxon>
    </lineage>
</organism>
<dbReference type="EMBL" id="HBGY01002096">
    <property type="protein sequence ID" value="CAD9558049.1"/>
    <property type="molecule type" value="Transcribed_RNA"/>
</dbReference>
<feature type="signal peptide" evidence="2">
    <location>
        <begin position="1"/>
        <end position="17"/>
    </location>
</feature>
<dbReference type="GO" id="GO:0016491">
    <property type="term" value="F:oxidoreductase activity"/>
    <property type="evidence" value="ECO:0007669"/>
    <property type="project" value="UniProtKB-KW"/>
</dbReference>
<evidence type="ECO:0000256" key="2">
    <source>
        <dbReference type="SAM" id="SignalP"/>
    </source>
</evidence>
<keyword evidence="2" id="KW-0732">Signal</keyword>
<dbReference type="AlphaFoldDB" id="A0A7S2JUI3"/>
<accession>A0A7S2JUI3</accession>
<dbReference type="InterPro" id="IPR036291">
    <property type="entry name" value="NAD(P)-bd_dom_sf"/>
</dbReference>
<dbReference type="SUPFAM" id="SSF51735">
    <property type="entry name" value="NAD(P)-binding Rossmann-fold domains"/>
    <property type="match status" value="1"/>
</dbReference>
<evidence type="ECO:0000313" key="3">
    <source>
        <dbReference type="EMBL" id="CAD9558049.1"/>
    </source>
</evidence>
<feature type="chain" id="PRO_5030774955" description="Protochlorophyllide reductase" evidence="2">
    <location>
        <begin position="18"/>
        <end position="188"/>
    </location>
</feature>
<dbReference type="PANTHER" id="PTHR43157">
    <property type="entry name" value="PHOSPHATIDYLINOSITOL-GLYCAN BIOSYNTHESIS CLASS F PROTEIN-RELATED"/>
    <property type="match status" value="1"/>
</dbReference>
<evidence type="ECO:0008006" key="4">
    <source>
        <dbReference type="Google" id="ProtNLM"/>
    </source>
</evidence>
<protein>
    <recommendedName>
        <fullName evidence="4">Protochlorophyllide reductase</fullName>
    </recommendedName>
</protein>
<gene>
    <name evidence="3" type="ORF">LDAN0321_LOCUS1412</name>
</gene>
<dbReference type="PANTHER" id="PTHR43157:SF31">
    <property type="entry name" value="PHOSPHATIDYLINOSITOL-GLYCAN BIOSYNTHESIS CLASS F PROTEIN"/>
    <property type="match status" value="1"/>
</dbReference>
<name>A0A7S2JUI3_9STRA</name>